<keyword evidence="10" id="KW-1185">Reference proteome</keyword>
<evidence type="ECO:0000256" key="4">
    <source>
        <dbReference type="ARBA" id="ARBA00023172"/>
    </source>
</evidence>
<comment type="caution">
    <text evidence="9">The sequence shown here is derived from an EMBL/GenBank/DDBJ whole genome shotgun (WGS) entry which is preliminary data.</text>
</comment>
<reference evidence="9 10" key="1">
    <citation type="submission" date="2020-02" db="EMBL/GenBank/DDBJ databases">
        <title>Characterization of phylogenetic diversity of novel bifidobacterial species isolated in Czech ZOOs.</title>
        <authorList>
            <person name="Lugli G.A."/>
            <person name="Vera N.B."/>
            <person name="Ventura M."/>
        </authorList>
    </citation>
    <scope>NUCLEOTIDE SEQUENCE [LARGE SCALE GENOMIC DNA]</scope>
    <source>
        <strain evidence="9 10">DSM 109957</strain>
    </source>
</reference>
<dbReference type="AlphaFoldDB" id="A0A7Y0END0"/>
<dbReference type="InterPro" id="IPR050090">
    <property type="entry name" value="Tyrosine_recombinase_XerCD"/>
</dbReference>
<protein>
    <submittedName>
        <fullName evidence="9">Integrase/recombinase</fullName>
    </submittedName>
</protein>
<dbReference type="PROSITE" id="PS51898">
    <property type="entry name" value="TYR_RECOMBINASE"/>
    <property type="match status" value="1"/>
</dbReference>
<dbReference type="SUPFAM" id="SSF56349">
    <property type="entry name" value="DNA breaking-rejoining enzymes"/>
    <property type="match status" value="1"/>
</dbReference>
<feature type="domain" description="Core-binding (CB)" evidence="8">
    <location>
        <begin position="104"/>
        <end position="198"/>
    </location>
</feature>
<keyword evidence="4" id="KW-0233">DNA recombination</keyword>
<evidence type="ECO:0000259" key="8">
    <source>
        <dbReference type="PROSITE" id="PS51900"/>
    </source>
</evidence>
<evidence type="ECO:0000256" key="3">
    <source>
        <dbReference type="ARBA" id="ARBA00023125"/>
    </source>
</evidence>
<feature type="region of interest" description="Disordered" evidence="6">
    <location>
        <begin position="13"/>
        <end position="42"/>
    </location>
</feature>
<keyword evidence="3 5" id="KW-0238">DNA-binding</keyword>
<dbReference type="InterPro" id="IPR013762">
    <property type="entry name" value="Integrase-like_cat_sf"/>
</dbReference>
<dbReference type="Pfam" id="PF00589">
    <property type="entry name" value="Phage_integrase"/>
    <property type="match status" value="1"/>
</dbReference>
<dbReference type="EMBL" id="JAAIII010000002">
    <property type="protein sequence ID" value="NMM93473.1"/>
    <property type="molecule type" value="Genomic_DNA"/>
</dbReference>
<evidence type="ECO:0000256" key="2">
    <source>
        <dbReference type="ARBA" id="ARBA00022908"/>
    </source>
</evidence>
<evidence type="ECO:0000313" key="9">
    <source>
        <dbReference type="EMBL" id="NMM93473.1"/>
    </source>
</evidence>
<evidence type="ECO:0000256" key="1">
    <source>
        <dbReference type="ARBA" id="ARBA00008857"/>
    </source>
</evidence>
<evidence type="ECO:0000256" key="5">
    <source>
        <dbReference type="PROSITE-ProRule" id="PRU01248"/>
    </source>
</evidence>
<proteinExistence type="inferred from homology"/>
<feature type="compositionally biased region" description="Basic and acidic residues" evidence="6">
    <location>
        <begin position="32"/>
        <end position="42"/>
    </location>
</feature>
<dbReference type="PROSITE" id="PS51900">
    <property type="entry name" value="CB"/>
    <property type="match status" value="1"/>
</dbReference>
<organism evidence="9 10">
    <name type="scientific">Bifidobacterium oedipodis</name>
    <dbReference type="NCBI Taxonomy" id="2675322"/>
    <lineage>
        <taxon>Bacteria</taxon>
        <taxon>Bacillati</taxon>
        <taxon>Actinomycetota</taxon>
        <taxon>Actinomycetes</taxon>
        <taxon>Bifidobacteriales</taxon>
        <taxon>Bifidobacteriaceae</taxon>
        <taxon>Bifidobacterium</taxon>
    </lineage>
</organism>
<dbReference type="InterPro" id="IPR011010">
    <property type="entry name" value="DNA_brk_join_enz"/>
</dbReference>
<feature type="domain" description="Tyr recombinase" evidence="7">
    <location>
        <begin position="222"/>
        <end position="414"/>
    </location>
</feature>
<dbReference type="InterPro" id="IPR044068">
    <property type="entry name" value="CB"/>
</dbReference>
<comment type="similarity">
    <text evidence="1">Belongs to the 'phage' integrase family.</text>
</comment>
<dbReference type="Proteomes" id="UP000532194">
    <property type="component" value="Unassembled WGS sequence"/>
</dbReference>
<dbReference type="InterPro" id="IPR002104">
    <property type="entry name" value="Integrase_catalytic"/>
</dbReference>
<evidence type="ECO:0000313" key="10">
    <source>
        <dbReference type="Proteomes" id="UP000532194"/>
    </source>
</evidence>
<dbReference type="InterPro" id="IPR004107">
    <property type="entry name" value="Integrase_SAM-like_N"/>
</dbReference>
<dbReference type="GO" id="GO:0003677">
    <property type="term" value="F:DNA binding"/>
    <property type="evidence" value="ECO:0007669"/>
    <property type="project" value="UniProtKB-UniRule"/>
</dbReference>
<evidence type="ECO:0000256" key="6">
    <source>
        <dbReference type="SAM" id="MobiDB-lite"/>
    </source>
</evidence>
<dbReference type="GO" id="GO:0006310">
    <property type="term" value="P:DNA recombination"/>
    <property type="evidence" value="ECO:0007669"/>
    <property type="project" value="UniProtKB-KW"/>
</dbReference>
<dbReference type="Gene3D" id="1.10.443.10">
    <property type="entry name" value="Intergrase catalytic core"/>
    <property type="match status" value="1"/>
</dbReference>
<evidence type="ECO:0000259" key="7">
    <source>
        <dbReference type="PROSITE" id="PS51898"/>
    </source>
</evidence>
<keyword evidence="2" id="KW-0229">DNA integration</keyword>
<dbReference type="PANTHER" id="PTHR30349">
    <property type="entry name" value="PHAGE INTEGRASE-RELATED"/>
    <property type="match status" value="1"/>
</dbReference>
<dbReference type="RefSeq" id="WP_169171544.1">
    <property type="nucleotide sequence ID" value="NZ_JAAIII010000002.1"/>
</dbReference>
<accession>A0A7Y0END0</accession>
<gene>
    <name evidence="9" type="ORF">G1C95_0658</name>
</gene>
<name>A0A7Y0END0_9BIFI</name>
<sequence length="442" mass="49886">MARVSIDDLWLKDADDGTPPSATARRSLANARDPKKARVPEKWRSQRFGEGKRWRCRWFVIKPDGTKQSKTKSFDKLCDAEEFQAALEDDIRRGRYVDPNADQRLFCDVADQWIETKLDVKPSTLGRYERELRVYINPTWGGKTLREITPKELQAWVNKLSKGGYVAELPGKRKPRPLSPSSIRNIVKVVMAAVFEYAITNKWIRENPAKQVNTPKIESKDEDMVFLTVPEVELLAEAATAKGRDVDGLLIRFLAYTGARINEALALQVQDMDFAKRKARIRRTWSDDGNGKMQLGTPKNGEARTIAIPASLIPKLKEQAAGQSRNEFLFRAKRGGYIHDHNWRTRIWYPSVRNAGMEDEGVNIHCLRHTYASIAIASGADVKTLQKQLGHATASITLDVYAGLWPERLNEVADAVDQARLDAIAKDKPDSKGNPSEYDTVA</sequence>
<dbReference type="CDD" id="cd01189">
    <property type="entry name" value="INT_ICEBs1_C_like"/>
    <property type="match status" value="1"/>
</dbReference>
<dbReference type="Pfam" id="PF14659">
    <property type="entry name" value="Phage_int_SAM_3"/>
    <property type="match status" value="1"/>
</dbReference>
<dbReference type="PANTHER" id="PTHR30349:SF64">
    <property type="entry name" value="PROPHAGE INTEGRASE INTD-RELATED"/>
    <property type="match status" value="1"/>
</dbReference>
<dbReference type="Gene3D" id="1.10.150.130">
    <property type="match status" value="1"/>
</dbReference>
<dbReference type="GO" id="GO:0015074">
    <property type="term" value="P:DNA integration"/>
    <property type="evidence" value="ECO:0007669"/>
    <property type="project" value="UniProtKB-KW"/>
</dbReference>
<dbReference type="InterPro" id="IPR010998">
    <property type="entry name" value="Integrase_recombinase_N"/>
</dbReference>